<keyword evidence="2" id="KW-0472">Membrane</keyword>
<evidence type="ECO:0000313" key="3">
    <source>
        <dbReference type="EMBL" id="KAB2353618.1"/>
    </source>
</evidence>
<name>A0A6L3VJS9_9ACTN</name>
<organism evidence="3 4">
    <name type="scientific">Actinomadura montaniterrae</name>
    <dbReference type="NCBI Taxonomy" id="1803903"/>
    <lineage>
        <taxon>Bacteria</taxon>
        <taxon>Bacillati</taxon>
        <taxon>Actinomycetota</taxon>
        <taxon>Actinomycetes</taxon>
        <taxon>Streptosporangiales</taxon>
        <taxon>Thermomonosporaceae</taxon>
        <taxon>Actinomadura</taxon>
    </lineage>
</organism>
<dbReference type="Proteomes" id="UP000483004">
    <property type="component" value="Unassembled WGS sequence"/>
</dbReference>
<dbReference type="Pfam" id="PF14155">
    <property type="entry name" value="DUF4307"/>
    <property type="match status" value="1"/>
</dbReference>
<dbReference type="OrthoDB" id="3477115at2"/>
<feature type="transmembrane region" description="Helical" evidence="2">
    <location>
        <begin position="20"/>
        <end position="42"/>
    </location>
</feature>
<protein>
    <submittedName>
        <fullName evidence="3">DUF4307 domain-containing protein</fullName>
    </submittedName>
</protein>
<dbReference type="AlphaFoldDB" id="A0A6L3VJS9"/>
<keyword evidence="2" id="KW-1133">Transmembrane helix</keyword>
<proteinExistence type="predicted"/>
<accession>A0A6L3VJS9</accession>
<comment type="caution">
    <text evidence="3">The sequence shown here is derived from an EMBL/GenBank/DDBJ whole genome shotgun (WGS) entry which is preliminary data.</text>
</comment>
<dbReference type="InterPro" id="IPR025443">
    <property type="entry name" value="DUF4307"/>
</dbReference>
<feature type="region of interest" description="Disordered" evidence="1">
    <location>
        <begin position="101"/>
        <end position="127"/>
    </location>
</feature>
<dbReference type="RefSeq" id="WP_151547188.1">
    <property type="nucleotide sequence ID" value="NZ_WBMR01000402.1"/>
</dbReference>
<keyword evidence="4" id="KW-1185">Reference proteome</keyword>
<evidence type="ECO:0000256" key="2">
    <source>
        <dbReference type="SAM" id="Phobius"/>
    </source>
</evidence>
<sequence>MTTSVPAPEAPAEPKRGRLGLVIIGIVCAVAAGGFGFIAAHVGQTPGIDAQLITYDARPASIEVNFSIAKPKEDVVHCTLQAFDENMTVIAKKDVTVPAGTSKAGMSETLPTPHKATSAQLQGCRKA</sequence>
<keyword evidence="2" id="KW-0812">Transmembrane</keyword>
<dbReference type="EMBL" id="WBMR01000402">
    <property type="protein sequence ID" value="KAB2353618.1"/>
    <property type="molecule type" value="Genomic_DNA"/>
</dbReference>
<evidence type="ECO:0000313" key="4">
    <source>
        <dbReference type="Proteomes" id="UP000483004"/>
    </source>
</evidence>
<reference evidence="3 4" key="1">
    <citation type="submission" date="2019-09" db="EMBL/GenBank/DDBJ databases">
        <title>Actinomadura physcomitrii sp. nov., a novel actinomycete isolated from moss [Physcomitrium sphaericum (Ludw) Fuernr].</title>
        <authorList>
            <person name="Liu C."/>
            <person name="Zhuang X."/>
        </authorList>
    </citation>
    <scope>NUCLEOTIDE SEQUENCE [LARGE SCALE GENOMIC DNA]</scope>
    <source>
        <strain evidence="3 4">CYP1-1B</strain>
    </source>
</reference>
<evidence type="ECO:0000256" key="1">
    <source>
        <dbReference type="SAM" id="MobiDB-lite"/>
    </source>
</evidence>
<gene>
    <name evidence="3" type="ORF">F9B16_49430</name>
</gene>